<protein>
    <recommendedName>
        <fullName evidence="3">NADH-ubiquinone oxidoreductase 21.3 kDa subunit</fullName>
    </recommendedName>
</protein>
<evidence type="ECO:0000313" key="2">
    <source>
        <dbReference type="Proteomes" id="UP000254937"/>
    </source>
</evidence>
<reference evidence="1 2" key="1">
    <citation type="submission" date="2018-07" db="EMBL/GenBank/DDBJ databases">
        <title>Section-level genome sequencing of Aspergillus section Nigri to investigate inter- and intra-species variation.</title>
        <authorList>
            <consortium name="DOE Joint Genome Institute"/>
            <person name="Vesth T.C."/>
            <person name="Nybo J.L."/>
            <person name="Theobald S."/>
            <person name="Frisvad J.C."/>
            <person name="Larsen T.O."/>
            <person name="Nielsen K.F."/>
            <person name="Hoof J.B."/>
            <person name="Brandl J."/>
            <person name="Salamov A."/>
            <person name="Riley R."/>
            <person name="Gladden J.M."/>
            <person name="Phatale P."/>
            <person name="Nielsen M.T."/>
            <person name="Lyhne E.K."/>
            <person name="Kogle M.E."/>
            <person name="Strasser K."/>
            <person name="McDonnell E."/>
            <person name="Barry K."/>
            <person name="Clum A."/>
            <person name="Chen C."/>
            <person name="Nolan M."/>
            <person name="Sandor L."/>
            <person name="Kuo A."/>
            <person name="Lipzen A."/>
            <person name="Hainaut M."/>
            <person name="Drula E."/>
            <person name="Tsang A."/>
            <person name="Magnuson J.K."/>
            <person name="Henrissat B."/>
            <person name="Wiebenga A."/>
            <person name="Simmons B.A."/>
            <person name="Makela M.R."/>
            <person name="De vries R.P."/>
            <person name="Grigoriev I.V."/>
            <person name="Mortensen U.H."/>
            <person name="Baker S.E."/>
            <person name="Andersen M.R."/>
        </authorList>
    </citation>
    <scope>NUCLEOTIDE SEQUENCE [LARGE SCALE GENOMIC DNA]</scope>
    <source>
        <strain evidence="1 2">ATCC 13157</strain>
    </source>
</reference>
<dbReference type="Proteomes" id="UP000254937">
    <property type="component" value="Unassembled WGS sequence"/>
</dbReference>
<dbReference type="InterPro" id="IPR016813">
    <property type="entry name" value="NADH_Ub_cplx-1_21kDa"/>
</dbReference>
<dbReference type="AlphaFoldDB" id="A0A370P4G1"/>
<dbReference type="CDD" id="cd22849">
    <property type="entry name" value="NuzM"/>
    <property type="match status" value="1"/>
</dbReference>
<evidence type="ECO:0000313" key="1">
    <source>
        <dbReference type="EMBL" id="RDK36756.1"/>
    </source>
</evidence>
<gene>
    <name evidence="1" type="ORF">M752DRAFT_287527</name>
</gene>
<accession>A0A370P4G1</accession>
<dbReference type="PANTHER" id="PTHR37325">
    <property type="entry name" value="OXIDOREDUCTASE 21 KDA SUBUNIT, PUTATIVE (AFU_ORTHOLOGUE AFUA_4G05910)-RELATED"/>
    <property type="match status" value="1"/>
</dbReference>
<organism evidence="1 2">
    <name type="scientific">Aspergillus phoenicis ATCC 13157</name>
    <dbReference type="NCBI Taxonomy" id="1353007"/>
    <lineage>
        <taxon>Eukaryota</taxon>
        <taxon>Fungi</taxon>
        <taxon>Dikarya</taxon>
        <taxon>Ascomycota</taxon>
        <taxon>Pezizomycotina</taxon>
        <taxon>Eurotiomycetes</taxon>
        <taxon>Eurotiomycetidae</taxon>
        <taxon>Eurotiales</taxon>
        <taxon>Aspergillaceae</taxon>
        <taxon>Aspergillus</taxon>
    </lineage>
</organism>
<dbReference type="EMBL" id="KZ851876">
    <property type="protein sequence ID" value="RDK36756.1"/>
    <property type="molecule type" value="Genomic_DNA"/>
</dbReference>
<proteinExistence type="predicted"/>
<keyword evidence="2" id="KW-1185">Reference proteome</keyword>
<name>A0A370P4G1_ASPPH</name>
<dbReference type="PANTHER" id="PTHR37325:SF1">
    <property type="entry name" value="OXIDOREDUCTASE 21 KDA SUBUNIT, PUTATIVE (AFU_ORTHOLOGUE AFUA_4G05910)-RELATED"/>
    <property type="match status" value="1"/>
</dbReference>
<evidence type="ECO:0008006" key="3">
    <source>
        <dbReference type="Google" id="ProtNLM"/>
    </source>
</evidence>
<sequence>MSPTRTVIGHSSPLLTRELGFTRQSAFPNMCPVNACSPALFKYNNVYFSMRIIELFDSHCYHKNRAAKDVPLKVSHSLPDIVHRKGIMARDIVKAAKSASNVIAVHKKYTVQSTGIWERIRRLLAVDPNRSTGVPLNAQYRLPTPGALPPLSYDDPVTVPAGDLADNPYWKRDTRRNYPRLSAVSQADAVGLLSVGSQAAPKDDVLQIGEAGEKQLVSVKQQAEERGLAGLFEKDKNGIKEVLGANGLPPLPCNLNPTGGKYQLGHDHGYPNIYPCRTFV</sequence>